<protein>
    <submittedName>
        <fullName evidence="9">DMT family transporter</fullName>
    </submittedName>
</protein>
<dbReference type="InterPro" id="IPR000620">
    <property type="entry name" value="EamA_dom"/>
</dbReference>
<evidence type="ECO:0000259" key="8">
    <source>
        <dbReference type="Pfam" id="PF00892"/>
    </source>
</evidence>
<evidence type="ECO:0000256" key="7">
    <source>
        <dbReference type="SAM" id="Phobius"/>
    </source>
</evidence>
<comment type="subcellular location">
    <subcellularLocation>
        <location evidence="1">Cell membrane</location>
        <topology evidence="1">Multi-pass membrane protein</topology>
    </subcellularLocation>
</comment>
<accession>A0A6I0F8J3</accession>
<dbReference type="Gene3D" id="1.10.3730.20">
    <property type="match status" value="1"/>
</dbReference>
<gene>
    <name evidence="9" type="ORF">F8154_00990</name>
</gene>
<feature type="transmembrane region" description="Helical" evidence="7">
    <location>
        <begin position="35"/>
        <end position="55"/>
    </location>
</feature>
<reference evidence="9 10" key="1">
    <citation type="submission" date="2019-10" db="EMBL/GenBank/DDBJ databases">
        <title>Alkaliphilus serpentinus sp. nov. and Alkaliphilus pronyensis sp. nov., two novel anaerobic alkaliphilic species isolated from the serpentinized-hosted hydrothermal field of the Prony Bay (New Caledonia).</title>
        <authorList>
            <person name="Postec A."/>
        </authorList>
    </citation>
    <scope>NUCLEOTIDE SEQUENCE [LARGE SCALE GENOMIC DNA]</scope>
    <source>
        <strain evidence="9 10">LacV</strain>
    </source>
</reference>
<feature type="transmembrane region" description="Helical" evidence="7">
    <location>
        <begin position="122"/>
        <end position="143"/>
    </location>
</feature>
<dbReference type="PANTHER" id="PTHR32322">
    <property type="entry name" value="INNER MEMBRANE TRANSPORTER"/>
    <property type="match status" value="1"/>
</dbReference>
<feature type="domain" description="EamA" evidence="8">
    <location>
        <begin position="153"/>
        <end position="291"/>
    </location>
</feature>
<evidence type="ECO:0000256" key="5">
    <source>
        <dbReference type="ARBA" id="ARBA00022989"/>
    </source>
</evidence>
<feature type="transmembrane region" description="Helical" evidence="7">
    <location>
        <begin position="96"/>
        <end position="115"/>
    </location>
</feature>
<feature type="transmembrane region" description="Helical" evidence="7">
    <location>
        <begin position="276"/>
        <end position="295"/>
    </location>
</feature>
<evidence type="ECO:0000256" key="2">
    <source>
        <dbReference type="ARBA" id="ARBA00007362"/>
    </source>
</evidence>
<keyword evidence="4 7" id="KW-0812">Transmembrane</keyword>
<sequence>MNQRRLGNIAVISAIIIFSLNFISMKYLVKYIPPFGLIFLRFALASIFFNIVILFRKEKHIIKKDDKKKVVLAGFVGIVIYYCFQTIALIYISASLAALICGLIPIFTLLTKVFIDKRRLALSELLIFLISIVGVFLVLDMGLKELFSSSEIIGFLYMLLAVLSWIVYTILTYSLQNSYDTLTLISKQFNASTIILLIISIIDLPKMLIAFKQVEILPILIGNLLFVGIICSALGYFFYIYGMEKLGVEISSLYMNLLPALTAIISYFVLDEILNTKQIIGIVIVLICLYVNGYIDLMKAKNNTPNTELQKA</sequence>
<keyword evidence="5 7" id="KW-1133">Transmembrane helix</keyword>
<evidence type="ECO:0000313" key="10">
    <source>
        <dbReference type="Proteomes" id="UP000432715"/>
    </source>
</evidence>
<feature type="transmembrane region" description="Helical" evidence="7">
    <location>
        <begin position="253"/>
        <end position="270"/>
    </location>
</feature>
<keyword evidence="3" id="KW-1003">Cell membrane</keyword>
<dbReference type="OrthoDB" id="9804865at2"/>
<dbReference type="RefSeq" id="WP_151859719.1">
    <property type="nucleotide sequence ID" value="NZ_WBZC01000003.1"/>
</dbReference>
<dbReference type="PANTHER" id="PTHR32322:SF18">
    <property type="entry name" value="S-ADENOSYLMETHIONINE_S-ADENOSYLHOMOCYSTEINE TRANSPORTER"/>
    <property type="match status" value="1"/>
</dbReference>
<keyword evidence="6 7" id="KW-0472">Membrane</keyword>
<evidence type="ECO:0000256" key="3">
    <source>
        <dbReference type="ARBA" id="ARBA00022475"/>
    </source>
</evidence>
<dbReference type="GO" id="GO:0005886">
    <property type="term" value="C:plasma membrane"/>
    <property type="evidence" value="ECO:0007669"/>
    <property type="project" value="UniProtKB-SubCell"/>
</dbReference>
<dbReference type="AlphaFoldDB" id="A0A6I0F8J3"/>
<dbReference type="Pfam" id="PF00892">
    <property type="entry name" value="EamA"/>
    <property type="match status" value="2"/>
</dbReference>
<dbReference type="EMBL" id="WBZC01000003">
    <property type="protein sequence ID" value="KAB3539040.1"/>
    <property type="molecule type" value="Genomic_DNA"/>
</dbReference>
<keyword evidence="10" id="KW-1185">Reference proteome</keyword>
<feature type="transmembrane region" description="Helical" evidence="7">
    <location>
        <begin position="155"/>
        <end position="173"/>
    </location>
</feature>
<dbReference type="InterPro" id="IPR037185">
    <property type="entry name" value="EmrE-like"/>
</dbReference>
<proteinExistence type="inferred from homology"/>
<feature type="transmembrane region" description="Helical" evidence="7">
    <location>
        <begin position="217"/>
        <end position="241"/>
    </location>
</feature>
<dbReference type="InterPro" id="IPR050638">
    <property type="entry name" value="AA-Vitamin_Transporters"/>
</dbReference>
<feature type="transmembrane region" description="Helical" evidence="7">
    <location>
        <begin position="70"/>
        <end position="90"/>
    </location>
</feature>
<evidence type="ECO:0000256" key="1">
    <source>
        <dbReference type="ARBA" id="ARBA00004651"/>
    </source>
</evidence>
<feature type="domain" description="EamA" evidence="8">
    <location>
        <begin position="6"/>
        <end position="139"/>
    </location>
</feature>
<feature type="transmembrane region" description="Helical" evidence="7">
    <location>
        <begin position="7"/>
        <end position="29"/>
    </location>
</feature>
<dbReference type="Proteomes" id="UP000432715">
    <property type="component" value="Unassembled WGS sequence"/>
</dbReference>
<comment type="caution">
    <text evidence="9">The sequence shown here is derived from an EMBL/GenBank/DDBJ whole genome shotgun (WGS) entry which is preliminary data.</text>
</comment>
<organism evidence="9 10">
    <name type="scientific">Alkaliphilus pronyensis</name>
    <dbReference type="NCBI Taxonomy" id="1482732"/>
    <lineage>
        <taxon>Bacteria</taxon>
        <taxon>Bacillati</taxon>
        <taxon>Bacillota</taxon>
        <taxon>Clostridia</taxon>
        <taxon>Peptostreptococcales</taxon>
        <taxon>Natronincolaceae</taxon>
        <taxon>Alkaliphilus</taxon>
    </lineage>
</organism>
<dbReference type="SUPFAM" id="SSF103481">
    <property type="entry name" value="Multidrug resistance efflux transporter EmrE"/>
    <property type="match status" value="2"/>
</dbReference>
<evidence type="ECO:0000256" key="6">
    <source>
        <dbReference type="ARBA" id="ARBA00023136"/>
    </source>
</evidence>
<comment type="similarity">
    <text evidence="2">Belongs to the EamA transporter family.</text>
</comment>
<evidence type="ECO:0000256" key="4">
    <source>
        <dbReference type="ARBA" id="ARBA00022692"/>
    </source>
</evidence>
<evidence type="ECO:0000313" key="9">
    <source>
        <dbReference type="EMBL" id="KAB3539040.1"/>
    </source>
</evidence>
<name>A0A6I0F8J3_9FIRM</name>